<keyword evidence="6" id="KW-1185">Reference proteome</keyword>
<dbReference type="PANTHER" id="PTHR47706:SF4">
    <property type="entry name" value="NMRA-LIKE DOMAIN-CONTAINING PROTEIN"/>
    <property type="match status" value="1"/>
</dbReference>
<evidence type="ECO:0000256" key="3">
    <source>
        <dbReference type="ARBA" id="ARBA00023002"/>
    </source>
</evidence>
<feature type="domain" description="NmrA-like" evidence="4">
    <location>
        <begin position="4"/>
        <end position="244"/>
    </location>
</feature>
<dbReference type="Gene3D" id="3.40.50.720">
    <property type="entry name" value="NAD(P)-binding Rossmann-like Domain"/>
    <property type="match status" value="1"/>
</dbReference>
<evidence type="ECO:0000256" key="2">
    <source>
        <dbReference type="ARBA" id="ARBA00022857"/>
    </source>
</evidence>
<reference evidence="5 6" key="1">
    <citation type="submission" date="2020-01" db="EMBL/GenBank/DDBJ databases">
        <authorList>
            <consortium name="DOE Joint Genome Institute"/>
            <person name="Haridas S."/>
            <person name="Albert R."/>
            <person name="Binder M."/>
            <person name="Bloem J."/>
            <person name="Labutti K."/>
            <person name="Salamov A."/>
            <person name="Andreopoulos B."/>
            <person name="Baker S.E."/>
            <person name="Barry K."/>
            <person name="Bills G."/>
            <person name="Bluhm B.H."/>
            <person name="Cannon C."/>
            <person name="Castanera R."/>
            <person name="Culley D.E."/>
            <person name="Daum C."/>
            <person name="Ezra D."/>
            <person name="Gonzalez J.B."/>
            <person name="Henrissat B."/>
            <person name="Kuo A."/>
            <person name="Liang C."/>
            <person name="Lipzen A."/>
            <person name="Lutzoni F."/>
            <person name="Magnuson J."/>
            <person name="Mondo S."/>
            <person name="Nolan M."/>
            <person name="Ohm R."/>
            <person name="Pangilinan J."/>
            <person name="Park H.-J.H."/>
            <person name="Ramirez L."/>
            <person name="Alfaro M."/>
            <person name="Sun H."/>
            <person name="Tritt A."/>
            <person name="Yoshinaga Y."/>
            <person name="Zwiers L.-H.L."/>
            <person name="Turgeon B.G."/>
            <person name="Goodwin S.B."/>
            <person name="Spatafora J.W."/>
            <person name="Crous P.W."/>
            <person name="Grigoriev I.V."/>
        </authorList>
    </citation>
    <scope>NUCLEOTIDE SEQUENCE [LARGE SCALE GENOMIC DNA]</scope>
    <source>
        <strain evidence="5 6">CBS 611.86</strain>
    </source>
</reference>
<evidence type="ECO:0000313" key="5">
    <source>
        <dbReference type="EMBL" id="KAF2874389.1"/>
    </source>
</evidence>
<evidence type="ECO:0000256" key="1">
    <source>
        <dbReference type="ARBA" id="ARBA00005725"/>
    </source>
</evidence>
<keyword evidence="3" id="KW-0560">Oxidoreductase</keyword>
<dbReference type="Proteomes" id="UP000481861">
    <property type="component" value="Unassembled WGS sequence"/>
</dbReference>
<dbReference type="InterPro" id="IPR051609">
    <property type="entry name" value="NmrA/Isoflavone_reductase-like"/>
</dbReference>
<dbReference type="AlphaFoldDB" id="A0A7C8IA04"/>
<dbReference type="Pfam" id="PF05368">
    <property type="entry name" value="NmrA"/>
    <property type="match status" value="1"/>
</dbReference>
<keyword evidence="2" id="KW-0521">NADP</keyword>
<proteinExistence type="inferred from homology"/>
<dbReference type="SUPFAM" id="SSF51735">
    <property type="entry name" value="NAD(P)-binding Rossmann-fold domains"/>
    <property type="match status" value="1"/>
</dbReference>
<dbReference type="InterPro" id="IPR036291">
    <property type="entry name" value="NAD(P)-bd_dom_sf"/>
</dbReference>
<dbReference type="EMBL" id="JAADJZ010000006">
    <property type="protein sequence ID" value="KAF2874389.1"/>
    <property type="molecule type" value="Genomic_DNA"/>
</dbReference>
<gene>
    <name evidence="5" type="ORF">BDV95DRAFT_331579</name>
</gene>
<dbReference type="OrthoDB" id="10000533at2759"/>
<dbReference type="GO" id="GO:0016491">
    <property type="term" value="F:oxidoreductase activity"/>
    <property type="evidence" value="ECO:0007669"/>
    <property type="project" value="UniProtKB-KW"/>
</dbReference>
<comment type="similarity">
    <text evidence="1">Belongs to the NmrA-type oxidoreductase family. Isoflavone reductase subfamily.</text>
</comment>
<evidence type="ECO:0000259" key="4">
    <source>
        <dbReference type="Pfam" id="PF05368"/>
    </source>
</evidence>
<comment type="caution">
    <text evidence="5">The sequence shown here is derived from an EMBL/GenBank/DDBJ whole genome shotgun (WGS) entry which is preliminary data.</text>
</comment>
<sequence length="316" mass="34346">MSPVVAVAGGTDGLGRGIVEALKAGGQYEIVVLSRKTNPELEKKLGVRVLAADYSSPDALVELLEKNKIWAILSTISSAIDTLPETNLIQAADRSKVTRRFIPNIWSGMEWSADMTEKVPMAAIKMAILAALEPTSLEWTTVYVGIFMDYYVPTLHTYAHTMPLAIDVEANMAAIPGSGDYPVYFTHTLDIGKFVGALLGRPKWERTYYLAADQMTFNELVRLMEEIKGAKFTVTYDSIESLEQGQMTALPGMHKMLEAVGGGAAGSFILPMLAKVGALLDGALPGMEKGSRLDRLFPDIKPLTLRAGLEKAYKGN</sequence>
<dbReference type="InterPro" id="IPR008030">
    <property type="entry name" value="NmrA-like"/>
</dbReference>
<evidence type="ECO:0000313" key="6">
    <source>
        <dbReference type="Proteomes" id="UP000481861"/>
    </source>
</evidence>
<dbReference type="Gene3D" id="3.90.25.10">
    <property type="entry name" value="UDP-galactose 4-epimerase, domain 1"/>
    <property type="match status" value="1"/>
</dbReference>
<dbReference type="PANTHER" id="PTHR47706">
    <property type="entry name" value="NMRA-LIKE FAMILY PROTEIN"/>
    <property type="match status" value="1"/>
</dbReference>
<organism evidence="5 6">
    <name type="scientific">Massariosphaeria phaeospora</name>
    <dbReference type="NCBI Taxonomy" id="100035"/>
    <lineage>
        <taxon>Eukaryota</taxon>
        <taxon>Fungi</taxon>
        <taxon>Dikarya</taxon>
        <taxon>Ascomycota</taxon>
        <taxon>Pezizomycotina</taxon>
        <taxon>Dothideomycetes</taxon>
        <taxon>Pleosporomycetidae</taxon>
        <taxon>Pleosporales</taxon>
        <taxon>Pleosporales incertae sedis</taxon>
        <taxon>Massariosphaeria</taxon>
    </lineage>
</organism>
<accession>A0A7C8IA04</accession>
<name>A0A7C8IA04_9PLEO</name>
<protein>
    <recommendedName>
        <fullName evidence="4">NmrA-like domain-containing protein</fullName>
    </recommendedName>
</protein>